<dbReference type="PANTHER" id="PTHR33507">
    <property type="entry name" value="INNER MEMBRANE PROTEIN YBBJ"/>
    <property type="match status" value="1"/>
</dbReference>
<evidence type="ECO:0000256" key="4">
    <source>
        <dbReference type="ARBA" id="ARBA00023136"/>
    </source>
</evidence>
<evidence type="ECO:0000256" key="2">
    <source>
        <dbReference type="ARBA" id="ARBA00022692"/>
    </source>
</evidence>
<comment type="subcellular location">
    <subcellularLocation>
        <location evidence="1">Membrane</location>
        <topology evidence="1">Multi-pass membrane protein</topology>
    </subcellularLocation>
</comment>
<feature type="transmembrane region" description="Helical" evidence="5">
    <location>
        <begin position="42"/>
        <end position="68"/>
    </location>
</feature>
<dbReference type="InterPro" id="IPR012340">
    <property type="entry name" value="NA-bd_OB-fold"/>
</dbReference>
<evidence type="ECO:0000256" key="5">
    <source>
        <dbReference type="SAM" id="Phobius"/>
    </source>
</evidence>
<keyword evidence="2 5" id="KW-0812">Transmembrane</keyword>
<keyword evidence="8" id="KW-1185">Reference proteome</keyword>
<organism evidence="7 8">
    <name type="scientific">Coprococcus hominis</name>
    <name type="common">ex Liu et al. 2022</name>
    <dbReference type="NCBI Taxonomy" id="2763039"/>
    <lineage>
        <taxon>Bacteria</taxon>
        <taxon>Bacillati</taxon>
        <taxon>Bacillota</taxon>
        <taxon>Clostridia</taxon>
        <taxon>Lachnospirales</taxon>
        <taxon>Lachnospiraceae</taxon>
        <taxon>Coprococcus</taxon>
    </lineage>
</organism>
<protein>
    <submittedName>
        <fullName evidence="7">NfeD family protein</fullName>
    </submittedName>
</protein>
<dbReference type="EMBL" id="JACOOX010000002">
    <property type="protein sequence ID" value="MBC5661822.1"/>
    <property type="molecule type" value="Genomic_DNA"/>
</dbReference>
<proteinExistence type="predicted"/>
<keyword evidence="3 5" id="KW-1133">Transmembrane helix</keyword>
<comment type="caution">
    <text evidence="7">The sequence shown here is derived from an EMBL/GenBank/DDBJ whole genome shotgun (WGS) entry which is preliminary data.</text>
</comment>
<dbReference type="SUPFAM" id="SSF141322">
    <property type="entry name" value="NfeD domain-like"/>
    <property type="match status" value="1"/>
</dbReference>
<dbReference type="RefSeq" id="WP_008402645.1">
    <property type="nucleotide sequence ID" value="NZ_JACOOX010000002.1"/>
</dbReference>
<dbReference type="InterPro" id="IPR002810">
    <property type="entry name" value="NfeD-like_C"/>
</dbReference>
<dbReference type="Gene3D" id="2.40.50.140">
    <property type="entry name" value="Nucleic acid-binding proteins"/>
    <property type="match status" value="1"/>
</dbReference>
<dbReference type="PANTHER" id="PTHR33507:SF3">
    <property type="entry name" value="INNER MEMBRANE PROTEIN YBBJ"/>
    <property type="match status" value="1"/>
</dbReference>
<feature type="domain" description="NfeD-like C-terminal" evidence="6">
    <location>
        <begin position="87"/>
        <end position="147"/>
    </location>
</feature>
<sequence length="149" mass="16303">MENELICQLIIWSVIFMVCIIIEIITLGLTTIWFAGGALVSAISVFFGTSLIIQILIFAVISLVLLFTTRPVALKHFKLSDMEKTNVESLVGKQVIVSETIDNLKATGQVKVNGLEWTARAADETDIIPQGTEVTINEVSGVKLIVSRI</sequence>
<dbReference type="GO" id="GO:0005886">
    <property type="term" value="C:plasma membrane"/>
    <property type="evidence" value="ECO:0007669"/>
    <property type="project" value="TreeGrafter"/>
</dbReference>
<keyword evidence="4 5" id="KW-0472">Membrane</keyword>
<gene>
    <name evidence="7" type="ORF">H8S09_02760</name>
</gene>
<dbReference type="Pfam" id="PF01957">
    <property type="entry name" value="NfeD"/>
    <property type="match status" value="1"/>
</dbReference>
<accession>A0A8I0AMZ6</accession>
<feature type="transmembrane region" description="Helical" evidence="5">
    <location>
        <begin position="9"/>
        <end position="36"/>
    </location>
</feature>
<evidence type="ECO:0000313" key="7">
    <source>
        <dbReference type="EMBL" id="MBC5661822.1"/>
    </source>
</evidence>
<evidence type="ECO:0000313" key="8">
    <source>
        <dbReference type="Proteomes" id="UP000615234"/>
    </source>
</evidence>
<name>A0A8I0AMZ6_9FIRM</name>
<dbReference type="Proteomes" id="UP000615234">
    <property type="component" value="Unassembled WGS sequence"/>
</dbReference>
<evidence type="ECO:0000256" key="1">
    <source>
        <dbReference type="ARBA" id="ARBA00004141"/>
    </source>
</evidence>
<dbReference type="InterPro" id="IPR052165">
    <property type="entry name" value="Membrane_assoc_protease"/>
</dbReference>
<evidence type="ECO:0000256" key="3">
    <source>
        <dbReference type="ARBA" id="ARBA00022989"/>
    </source>
</evidence>
<evidence type="ECO:0000259" key="6">
    <source>
        <dbReference type="Pfam" id="PF01957"/>
    </source>
</evidence>
<dbReference type="AlphaFoldDB" id="A0A8I0AMZ6"/>
<reference evidence="7 8" key="1">
    <citation type="submission" date="2020-08" db="EMBL/GenBank/DDBJ databases">
        <title>Genome public.</title>
        <authorList>
            <person name="Liu C."/>
            <person name="Sun Q."/>
        </authorList>
    </citation>
    <scope>NUCLEOTIDE SEQUENCE [LARGE SCALE GENOMIC DNA]</scope>
    <source>
        <strain evidence="7 8">NSJ-10</strain>
    </source>
</reference>